<evidence type="ECO:0000256" key="3">
    <source>
        <dbReference type="ARBA" id="ARBA00023082"/>
    </source>
</evidence>
<name>A0ABY2SMD2_9HYPH</name>
<dbReference type="NCBIfam" id="TIGR02937">
    <property type="entry name" value="sigma70-ECF"/>
    <property type="match status" value="1"/>
</dbReference>
<feature type="domain" description="RNA polymerase sigma-70 region 2" evidence="6">
    <location>
        <begin position="19"/>
        <end position="78"/>
    </location>
</feature>
<dbReference type="PANTHER" id="PTHR43133">
    <property type="entry name" value="RNA POLYMERASE ECF-TYPE SIGMA FACTO"/>
    <property type="match status" value="1"/>
</dbReference>
<dbReference type="Proteomes" id="UP000305202">
    <property type="component" value="Unassembled WGS sequence"/>
</dbReference>
<comment type="similarity">
    <text evidence="1">Belongs to the sigma-70 factor family. ECF subfamily.</text>
</comment>
<keyword evidence="4" id="KW-0238">DNA-binding</keyword>
<keyword evidence="5" id="KW-0804">Transcription</keyword>
<keyword evidence="3" id="KW-0731">Sigma factor</keyword>
<organism evidence="8 9">
    <name type="scientific">Martelella alba</name>
    <dbReference type="NCBI Taxonomy" id="2590451"/>
    <lineage>
        <taxon>Bacteria</taxon>
        <taxon>Pseudomonadati</taxon>
        <taxon>Pseudomonadota</taxon>
        <taxon>Alphaproteobacteria</taxon>
        <taxon>Hyphomicrobiales</taxon>
        <taxon>Aurantimonadaceae</taxon>
        <taxon>Martelella</taxon>
    </lineage>
</organism>
<accession>A0ABY2SMD2</accession>
<keyword evidence="9" id="KW-1185">Reference proteome</keyword>
<dbReference type="InterPro" id="IPR014284">
    <property type="entry name" value="RNA_pol_sigma-70_dom"/>
</dbReference>
<dbReference type="Pfam" id="PF08281">
    <property type="entry name" value="Sigma70_r4_2"/>
    <property type="match status" value="1"/>
</dbReference>
<dbReference type="SUPFAM" id="SSF88946">
    <property type="entry name" value="Sigma2 domain of RNA polymerase sigma factors"/>
    <property type="match status" value="1"/>
</dbReference>
<dbReference type="InterPro" id="IPR013324">
    <property type="entry name" value="RNA_pol_sigma_r3/r4-like"/>
</dbReference>
<dbReference type="SUPFAM" id="SSF88659">
    <property type="entry name" value="Sigma3 and sigma4 domains of RNA polymerase sigma factors"/>
    <property type="match status" value="1"/>
</dbReference>
<gene>
    <name evidence="8" type="ORF">FCN80_14215</name>
</gene>
<dbReference type="EMBL" id="SZPQ01000019">
    <property type="protein sequence ID" value="TKI05523.1"/>
    <property type="molecule type" value="Genomic_DNA"/>
</dbReference>
<evidence type="ECO:0000259" key="7">
    <source>
        <dbReference type="Pfam" id="PF08281"/>
    </source>
</evidence>
<dbReference type="InterPro" id="IPR039425">
    <property type="entry name" value="RNA_pol_sigma-70-like"/>
</dbReference>
<evidence type="ECO:0000256" key="5">
    <source>
        <dbReference type="ARBA" id="ARBA00023163"/>
    </source>
</evidence>
<dbReference type="RefSeq" id="WP_136990812.1">
    <property type="nucleotide sequence ID" value="NZ_SZPQ01000019.1"/>
</dbReference>
<evidence type="ECO:0000259" key="6">
    <source>
        <dbReference type="Pfam" id="PF04542"/>
    </source>
</evidence>
<dbReference type="Pfam" id="PF04542">
    <property type="entry name" value="Sigma70_r2"/>
    <property type="match status" value="1"/>
</dbReference>
<evidence type="ECO:0000313" key="8">
    <source>
        <dbReference type="EMBL" id="TKI05523.1"/>
    </source>
</evidence>
<dbReference type="CDD" id="cd06171">
    <property type="entry name" value="Sigma70_r4"/>
    <property type="match status" value="1"/>
</dbReference>
<comment type="caution">
    <text evidence="8">The sequence shown here is derived from an EMBL/GenBank/DDBJ whole genome shotgun (WGS) entry which is preliminary data.</text>
</comment>
<protein>
    <submittedName>
        <fullName evidence="8">RNA polymerase sigma factor</fullName>
    </submittedName>
</protein>
<dbReference type="Gene3D" id="1.10.10.10">
    <property type="entry name" value="Winged helix-like DNA-binding domain superfamily/Winged helix DNA-binding domain"/>
    <property type="match status" value="1"/>
</dbReference>
<dbReference type="InterPro" id="IPR013249">
    <property type="entry name" value="RNA_pol_sigma70_r4_t2"/>
</dbReference>
<evidence type="ECO:0000313" key="9">
    <source>
        <dbReference type="Proteomes" id="UP000305202"/>
    </source>
</evidence>
<feature type="domain" description="RNA polymerase sigma factor 70 region 4 type 2" evidence="7">
    <location>
        <begin position="117"/>
        <end position="169"/>
    </location>
</feature>
<proteinExistence type="inferred from homology"/>
<sequence>MVEADNAKPAFFLAALFACRDRLRAFIRRRSAVLEDTDDILQEITMQLMAVQQPVENVSAWLFRAARNEMTDRARKKRDVLFTDVFDEDDLADPLKAVLFGVAQTPEDAGLRVLFWDELARALADMPPAQREVFEKTELEDYSFKRLAQETGLPVQTLLSRKHKAVRFLRVRLAWLYDDIMLP</sequence>
<dbReference type="PANTHER" id="PTHR43133:SF8">
    <property type="entry name" value="RNA POLYMERASE SIGMA FACTOR HI_1459-RELATED"/>
    <property type="match status" value="1"/>
</dbReference>
<dbReference type="InterPro" id="IPR013325">
    <property type="entry name" value="RNA_pol_sigma_r2"/>
</dbReference>
<evidence type="ECO:0000256" key="4">
    <source>
        <dbReference type="ARBA" id="ARBA00023125"/>
    </source>
</evidence>
<keyword evidence="2" id="KW-0805">Transcription regulation</keyword>
<reference evidence="8 9" key="1">
    <citation type="submission" date="2019-04" db="EMBL/GenBank/DDBJ databases">
        <authorList>
            <person name="Li M."/>
            <person name="Gao C."/>
        </authorList>
    </citation>
    <scope>NUCLEOTIDE SEQUENCE [LARGE SCALE GENOMIC DNA]</scope>
    <source>
        <strain evidence="8 9">BGMRC 2031</strain>
    </source>
</reference>
<dbReference type="InterPro" id="IPR007627">
    <property type="entry name" value="RNA_pol_sigma70_r2"/>
</dbReference>
<evidence type="ECO:0000256" key="2">
    <source>
        <dbReference type="ARBA" id="ARBA00023015"/>
    </source>
</evidence>
<dbReference type="Gene3D" id="1.10.1740.10">
    <property type="match status" value="1"/>
</dbReference>
<evidence type="ECO:0000256" key="1">
    <source>
        <dbReference type="ARBA" id="ARBA00010641"/>
    </source>
</evidence>
<dbReference type="InterPro" id="IPR036388">
    <property type="entry name" value="WH-like_DNA-bd_sf"/>
</dbReference>